<evidence type="ECO:0000256" key="2">
    <source>
        <dbReference type="ARBA" id="ARBA00023125"/>
    </source>
</evidence>
<dbReference type="PANTHER" id="PTHR33164:SF64">
    <property type="entry name" value="TRANSCRIPTIONAL REGULATOR SLYA"/>
    <property type="match status" value="1"/>
</dbReference>
<evidence type="ECO:0000259" key="4">
    <source>
        <dbReference type="PROSITE" id="PS50995"/>
    </source>
</evidence>
<dbReference type="InterPro" id="IPR023187">
    <property type="entry name" value="Tscrpt_reg_MarR-type_CS"/>
</dbReference>
<accession>A0A2U2DRE8</accession>
<dbReference type="SUPFAM" id="SSF46785">
    <property type="entry name" value="Winged helix' DNA-binding domain"/>
    <property type="match status" value="1"/>
</dbReference>
<dbReference type="PANTHER" id="PTHR33164">
    <property type="entry name" value="TRANSCRIPTIONAL REGULATOR, MARR FAMILY"/>
    <property type="match status" value="1"/>
</dbReference>
<dbReference type="AlphaFoldDB" id="A0A2U2DRE8"/>
<dbReference type="InterPro" id="IPR036390">
    <property type="entry name" value="WH_DNA-bd_sf"/>
</dbReference>
<keyword evidence="3" id="KW-0804">Transcription</keyword>
<feature type="domain" description="HTH marR-type" evidence="4">
    <location>
        <begin position="1"/>
        <end position="142"/>
    </location>
</feature>
<dbReference type="InterPro" id="IPR036388">
    <property type="entry name" value="WH-like_DNA-bd_sf"/>
</dbReference>
<dbReference type="InterPro" id="IPR039422">
    <property type="entry name" value="MarR/SlyA-like"/>
</dbReference>
<dbReference type="InterPro" id="IPR000835">
    <property type="entry name" value="HTH_MarR-typ"/>
</dbReference>
<evidence type="ECO:0000256" key="1">
    <source>
        <dbReference type="ARBA" id="ARBA00023015"/>
    </source>
</evidence>
<evidence type="ECO:0000256" key="3">
    <source>
        <dbReference type="ARBA" id="ARBA00023163"/>
    </source>
</evidence>
<dbReference type="PRINTS" id="PR00598">
    <property type="entry name" value="HTHMARR"/>
</dbReference>
<dbReference type="GO" id="GO:0003677">
    <property type="term" value="F:DNA binding"/>
    <property type="evidence" value="ECO:0007669"/>
    <property type="project" value="UniProtKB-KW"/>
</dbReference>
<evidence type="ECO:0000313" key="5">
    <source>
        <dbReference type="EMBL" id="PWE55896.1"/>
    </source>
</evidence>
<dbReference type="PROSITE" id="PS01117">
    <property type="entry name" value="HTH_MARR_1"/>
    <property type="match status" value="1"/>
</dbReference>
<dbReference type="GO" id="GO:0003700">
    <property type="term" value="F:DNA-binding transcription factor activity"/>
    <property type="evidence" value="ECO:0007669"/>
    <property type="project" value="InterPro"/>
</dbReference>
<dbReference type="SMART" id="SM00347">
    <property type="entry name" value="HTH_MARR"/>
    <property type="match status" value="1"/>
</dbReference>
<dbReference type="OrthoDB" id="7427954at2"/>
<protein>
    <submittedName>
        <fullName evidence="5">Transcriptional regulator</fullName>
    </submittedName>
</protein>
<evidence type="ECO:0000313" key="6">
    <source>
        <dbReference type="Proteomes" id="UP000245252"/>
    </source>
</evidence>
<keyword evidence="1" id="KW-0805">Transcription regulation</keyword>
<reference evidence="5 6" key="1">
    <citation type="submission" date="2018-05" db="EMBL/GenBank/DDBJ databases">
        <title>The draft genome of strain NS-104.</title>
        <authorList>
            <person name="Hang P."/>
            <person name="Jiang J."/>
        </authorList>
    </citation>
    <scope>NUCLEOTIDE SEQUENCE [LARGE SCALE GENOMIC DNA]</scope>
    <source>
        <strain evidence="5 6">NS-104</strain>
    </source>
</reference>
<gene>
    <name evidence="5" type="ORF">DEM27_14000</name>
</gene>
<dbReference type="EMBL" id="QFBC01000005">
    <property type="protein sequence ID" value="PWE55896.1"/>
    <property type="molecule type" value="Genomic_DNA"/>
</dbReference>
<dbReference type="PROSITE" id="PS50995">
    <property type="entry name" value="HTH_MARR_2"/>
    <property type="match status" value="1"/>
</dbReference>
<dbReference type="Pfam" id="PF12802">
    <property type="entry name" value="MarR_2"/>
    <property type="match status" value="1"/>
</dbReference>
<sequence length="151" mass="17099">MLLKDLPLRDRFGLQFSLFARQWRRVIYKRLEVSGLTDATWSPLVHLAAHGDGVTQKELAALVGIDGSTLVRLLDILAGKDLIERRTDETDRRAKKIYLTEKGRTAVRDIRIELNRTESEFLAGISDQELALVLDVLARIAPHLDQAERAL</sequence>
<proteinExistence type="predicted"/>
<dbReference type="GO" id="GO:0006950">
    <property type="term" value="P:response to stress"/>
    <property type="evidence" value="ECO:0007669"/>
    <property type="project" value="TreeGrafter"/>
</dbReference>
<keyword evidence="2" id="KW-0238">DNA-binding</keyword>
<comment type="caution">
    <text evidence="5">The sequence shown here is derived from an EMBL/GenBank/DDBJ whole genome shotgun (WGS) entry which is preliminary data.</text>
</comment>
<dbReference type="Gene3D" id="1.10.10.10">
    <property type="entry name" value="Winged helix-like DNA-binding domain superfamily/Winged helix DNA-binding domain"/>
    <property type="match status" value="1"/>
</dbReference>
<dbReference type="Proteomes" id="UP000245252">
    <property type="component" value="Unassembled WGS sequence"/>
</dbReference>
<dbReference type="RefSeq" id="WP_109458972.1">
    <property type="nucleotide sequence ID" value="NZ_QFBC01000005.1"/>
</dbReference>
<keyword evidence="6" id="KW-1185">Reference proteome</keyword>
<organism evidence="5 6">
    <name type="scientific">Metarhizobium album</name>
    <dbReference type="NCBI Taxonomy" id="2182425"/>
    <lineage>
        <taxon>Bacteria</taxon>
        <taxon>Pseudomonadati</taxon>
        <taxon>Pseudomonadota</taxon>
        <taxon>Alphaproteobacteria</taxon>
        <taxon>Hyphomicrobiales</taxon>
        <taxon>Rhizobiaceae</taxon>
        <taxon>Metarhizobium</taxon>
    </lineage>
</organism>
<name>A0A2U2DRE8_9HYPH</name>